<accession>A0A4U3KTW9</accession>
<dbReference type="Proteomes" id="UP000305848">
    <property type="component" value="Unassembled WGS sequence"/>
</dbReference>
<gene>
    <name evidence="5" type="ORF">FC093_18940</name>
</gene>
<dbReference type="InterPro" id="IPR013131">
    <property type="entry name" value="Mannitol_DH_N"/>
</dbReference>
<proteinExistence type="predicted"/>
<feature type="domain" description="Mannitol dehydrogenase N-terminal" evidence="3">
    <location>
        <begin position="27"/>
        <end position="267"/>
    </location>
</feature>
<name>A0A4U3KTW9_9BACT</name>
<evidence type="ECO:0000259" key="4">
    <source>
        <dbReference type="Pfam" id="PF08125"/>
    </source>
</evidence>
<organism evidence="5 6">
    <name type="scientific">Ilyomonas limi</name>
    <dbReference type="NCBI Taxonomy" id="2575867"/>
    <lineage>
        <taxon>Bacteria</taxon>
        <taxon>Pseudomonadati</taxon>
        <taxon>Bacteroidota</taxon>
        <taxon>Chitinophagia</taxon>
        <taxon>Chitinophagales</taxon>
        <taxon>Chitinophagaceae</taxon>
        <taxon>Ilyomonas</taxon>
    </lineage>
</organism>
<sequence>MQLSKHILSQITGAEVPPASCFDLPEKVIQFGTGVLLRGLPDYYIDKANKQGIFNGRIVVVKSTGNSDTAEFENQDCLYTQCICGVQKGAQVNYNIINAAISRVLHAKSQWEAVLECAANPELQIVISNTTEVGIVYTEESIFNTPPASFPGKLLAFLYRRFEVFNGAADKGMVIVPTELIIDNGVKLKDILQQLARYNNLPEDFINWLQNSHTFCNSLVDRIVPGKPAAPFLRAIEASLGYTDDLLIMSEPYSLWAIETANSKATEMLSFALADDTVIIAPDISLYRELKLRLLNGSHTFSCGLAHLAGFVSVEESMHNEAFASFIQSLMLDEIAPAIKDASIPESKKEEFAMSVLDRFRNPFIEHKWLNITLQYSSKMAMRNVPLITSYFHRFNSVPVRMALGFAAHLLFMRCRQEEDGKWHGKVNGQAYVVNDDNAAYYAEVWQQQKRVEAVATTILSNKELWGEDLLSLSGFADKVIYFMNELMHNGVQPALYEADKQKTVM</sequence>
<evidence type="ECO:0000313" key="5">
    <source>
        <dbReference type="EMBL" id="TKK65831.1"/>
    </source>
</evidence>
<keyword evidence="2" id="KW-0520">NAD</keyword>
<dbReference type="Pfam" id="PF08125">
    <property type="entry name" value="Mannitol_dh_C"/>
    <property type="match status" value="1"/>
</dbReference>
<dbReference type="OrthoDB" id="9768714at2"/>
<dbReference type="GO" id="GO:0005829">
    <property type="term" value="C:cytosol"/>
    <property type="evidence" value="ECO:0007669"/>
    <property type="project" value="TreeGrafter"/>
</dbReference>
<dbReference type="RefSeq" id="WP_137263382.1">
    <property type="nucleotide sequence ID" value="NZ_SZQL01000018.1"/>
</dbReference>
<evidence type="ECO:0000313" key="6">
    <source>
        <dbReference type="Proteomes" id="UP000305848"/>
    </source>
</evidence>
<keyword evidence="6" id="KW-1185">Reference proteome</keyword>
<evidence type="ECO:0000259" key="3">
    <source>
        <dbReference type="Pfam" id="PF01232"/>
    </source>
</evidence>
<reference evidence="5 6" key="1">
    <citation type="submission" date="2019-05" db="EMBL/GenBank/DDBJ databases">
        <title>Panacibacter sp. strain 17mud1-8 Genome sequencing and assembly.</title>
        <authorList>
            <person name="Chhetri G."/>
        </authorList>
    </citation>
    <scope>NUCLEOTIDE SEQUENCE [LARGE SCALE GENOMIC DNA]</scope>
    <source>
        <strain evidence="5 6">17mud1-8</strain>
    </source>
</reference>
<dbReference type="NCBIfam" id="NF002969">
    <property type="entry name" value="PRK03643.1"/>
    <property type="match status" value="1"/>
</dbReference>
<evidence type="ECO:0000256" key="2">
    <source>
        <dbReference type="ARBA" id="ARBA00023027"/>
    </source>
</evidence>
<dbReference type="Gene3D" id="1.10.1040.10">
    <property type="entry name" value="N-(1-d-carboxylethyl)-l-norvaline Dehydrogenase, domain 2"/>
    <property type="match status" value="1"/>
</dbReference>
<dbReference type="EMBL" id="SZQL01000018">
    <property type="protein sequence ID" value="TKK65831.1"/>
    <property type="molecule type" value="Genomic_DNA"/>
</dbReference>
<dbReference type="GO" id="GO:0008926">
    <property type="term" value="F:mannitol-1-phosphate 5-dehydrogenase activity"/>
    <property type="evidence" value="ECO:0007669"/>
    <property type="project" value="TreeGrafter"/>
</dbReference>
<dbReference type="GO" id="GO:0019592">
    <property type="term" value="P:mannitol catabolic process"/>
    <property type="evidence" value="ECO:0007669"/>
    <property type="project" value="TreeGrafter"/>
</dbReference>
<protein>
    <submittedName>
        <fullName evidence="5">Tagaturonate reductase</fullName>
    </submittedName>
</protein>
<dbReference type="Gene3D" id="3.40.50.720">
    <property type="entry name" value="NAD(P)-binding Rossmann-like Domain"/>
    <property type="match status" value="1"/>
</dbReference>
<dbReference type="InterPro" id="IPR036291">
    <property type="entry name" value="NAD(P)-bd_dom_sf"/>
</dbReference>
<dbReference type="PANTHER" id="PTHR30524">
    <property type="entry name" value="MANNITOL-1-PHOSPHATE 5-DEHYDROGENASE"/>
    <property type="match status" value="1"/>
</dbReference>
<dbReference type="InterPro" id="IPR013328">
    <property type="entry name" value="6PGD_dom2"/>
</dbReference>
<comment type="caution">
    <text evidence="5">The sequence shown here is derived from an EMBL/GenBank/DDBJ whole genome shotgun (WGS) entry which is preliminary data.</text>
</comment>
<dbReference type="Pfam" id="PF01232">
    <property type="entry name" value="Mannitol_dh"/>
    <property type="match status" value="1"/>
</dbReference>
<keyword evidence="1" id="KW-0560">Oxidoreductase</keyword>
<dbReference type="SUPFAM" id="SSF48179">
    <property type="entry name" value="6-phosphogluconate dehydrogenase C-terminal domain-like"/>
    <property type="match status" value="1"/>
</dbReference>
<feature type="domain" description="Mannitol dehydrogenase C-terminal" evidence="4">
    <location>
        <begin position="283"/>
        <end position="482"/>
    </location>
</feature>
<dbReference type="PANTHER" id="PTHR30524:SF0">
    <property type="entry name" value="ALTRONATE OXIDOREDUCTASE-RELATED"/>
    <property type="match status" value="1"/>
</dbReference>
<dbReference type="AlphaFoldDB" id="A0A4U3KTW9"/>
<dbReference type="InterPro" id="IPR013118">
    <property type="entry name" value="Mannitol_DH_C"/>
</dbReference>
<dbReference type="InterPro" id="IPR008927">
    <property type="entry name" value="6-PGluconate_DH-like_C_sf"/>
</dbReference>
<evidence type="ECO:0000256" key="1">
    <source>
        <dbReference type="ARBA" id="ARBA00023002"/>
    </source>
</evidence>
<dbReference type="SUPFAM" id="SSF51735">
    <property type="entry name" value="NAD(P)-binding Rossmann-fold domains"/>
    <property type="match status" value="1"/>
</dbReference>